<dbReference type="AlphaFoldDB" id="A0A2M6YTU8"/>
<evidence type="ECO:0000256" key="5">
    <source>
        <dbReference type="RuleBase" id="RU003693"/>
    </source>
</evidence>
<dbReference type="EMBL" id="PEWY01000097">
    <property type="protein sequence ID" value="PIU36944.1"/>
    <property type="molecule type" value="Genomic_DNA"/>
</dbReference>
<evidence type="ECO:0000256" key="3">
    <source>
        <dbReference type="ARBA" id="ARBA00022679"/>
    </source>
</evidence>
<dbReference type="InterPro" id="IPR015421">
    <property type="entry name" value="PyrdxlP-dep_Trfase_major"/>
</dbReference>
<gene>
    <name evidence="7" type="ORF">COT02_03375</name>
</gene>
<dbReference type="InterPro" id="IPR015422">
    <property type="entry name" value="PyrdxlP-dep_Trfase_small"/>
</dbReference>
<dbReference type="Pfam" id="PF00155">
    <property type="entry name" value="Aminotran_1_2"/>
    <property type="match status" value="1"/>
</dbReference>
<dbReference type="SUPFAM" id="SSF53383">
    <property type="entry name" value="PLP-dependent transferases"/>
    <property type="match status" value="1"/>
</dbReference>
<proteinExistence type="inferred from homology"/>
<protein>
    <recommendedName>
        <fullName evidence="6">Aminotransferase class I/classII large domain-containing protein</fullName>
    </recommendedName>
</protein>
<name>A0A2M6YTU8_9BACT</name>
<dbReference type="InterPro" id="IPR004839">
    <property type="entry name" value="Aminotransferase_I/II_large"/>
</dbReference>
<evidence type="ECO:0000259" key="6">
    <source>
        <dbReference type="Pfam" id="PF00155"/>
    </source>
</evidence>
<keyword evidence="4 5" id="KW-0663">Pyridoxal phosphate</keyword>
<dbReference type="InterPro" id="IPR001917">
    <property type="entry name" value="Aminotrans_II_pyridoxalP_BS"/>
</dbReference>
<comment type="caution">
    <text evidence="7">The sequence shown here is derived from an EMBL/GenBank/DDBJ whole genome shotgun (WGS) entry which is preliminary data.</text>
</comment>
<dbReference type="PROSITE" id="PS00599">
    <property type="entry name" value="AA_TRANSFER_CLASS_2"/>
    <property type="match status" value="1"/>
</dbReference>
<reference evidence="8" key="1">
    <citation type="submission" date="2017-09" db="EMBL/GenBank/DDBJ databases">
        <title>Depth-based differentiation of microbial function through sediment-hosted aquifers and enrichment of novel symbionts in the deep terrestrial subsurface.</title>
        <authorList>
            <person name="Probst A.J."/>
            <person name="Ladd B."/>
            <person name="Jarett J.K."/>
            <person name="Geller-Mcgrath D.E."/>
            <person name="Sieber C.M.K."/>
            <person name="Emerson J.B."/>
            <person name="Anantharaman K."/>
            <person name="Thomas B.C."/>
            <person name="Malmstrom R."/>
            <person name="Stieglmeier M."/>
            <person name="Klingl A."/>
            <person name="Woyke T."/>
            <person name="Ryan C.M."/>
            <person name="Banfield J.F."/>
        </authorList>
    </citation>
    <scope>NUCLEOTIDE SEQUENCE [LARGE SCALE GENOMIC DNA]</scope>
</reference>
<dbReference type="Gene3D" id="3.90.1150.10">
    <property type="entry name" value="Aspartate Aminotransferase, domain 1"/>
    <property type="match status" value="1"/>
</dbReference>
<dbReference type="Proteomes" id="UP000230184">
    <property type="component" value="Unassembled WGS sequence"/>
</dbReference>
<evidence type="ECO:0000313" key="8">
    <source>
        <dbReference type="Proteomes" id="UP000230184"/>
    </source>
</evidence>
<dbReference type="Gene3D" id="3.40.640.10">
    <property type="entry name" value="Type I PLP-dependent aspartate aminotransferase-like (Major domain)"/>
    <property type="match status" value="1"/>
</dbReference>
<accession>A0A2M6YTU8</accession>
<keyword evidence="2" id="KW-0032">Aminotransferase</keyword>
<keyword evidence="3" id="KW-0808">Transferase</keyword>
<organism evidence="7 8">
    <name type="scientific">Candidatus Roizmanbacteria bacterium CG07_land_8_20_14_0_80_34_15</name>
    <dbReference type="NCBI Taxonomy" id="1974849"/>
    <lineage>
        <taxon>Bacteria</taxon>
        <taxon>Candidatus Roizmaniibacteriota</taxon>
    </lineage>
</organism>
<evidence type="ECO:0000256" key="4">
    <source>
        <dbReference type="ARBA" id="ARBA00022898"/>
    </source>
</evidence>
<sequence length="368" mass="41256">MKKTIDDYYVPWIKPLKMYVSSHIDLAWEKPSLHRMMSNENPIPPSAKVLKTIAKYSKIANRYPDQGLVIRGKLAKMNGLSSPENVVIGNGSSEIFDMIYRAFLQPGDEVVQQTPCFGIYKLRCELFGGKIVSAPMTYKDKKMIYDVDGVINAVTDKTKVIVIANPNNPTGNFMDEKDFIKIVELGIPFVIDEAYIEYAGLKKSQSRLIKKYKNVIITRTMSKAYGLAGLQFGYLLADREVAMKIAASLLPWNVGTITMWAALTGLEDQKGLAKRVKFTNDQARLIEKAMSTIPGMIIFPTKANYVLFDAGGTGKNGDDIISFAKKKGMILRGQKTMYGSEGWFRVTIGTSQENKLFIKTMKEFFGKK</sequence>
<dbReference type="InterPro" id="IPR015424">
    <property type="entry name" value="PyrdxlP-dep_Trfase"/>
</dbReference>
<comment type="similarity">
    <text evidence="5">Belongs to the class-II pyridoxal-phosphate-dependent aminotransferase family.</text>
</comment>
<dbReference type="PANTHER" id="PTHR42885">
    <property type="entry name" value="HISTIDINOL-PHOSPHATE AMINOTRANSFERASE-RELATED"/>
    <property type="match status" value="1"/>
</dbReference>
<evidence type="ECO:0000256" key="2">
    <source>
        <dbReference type="ARBA" id="ARBA00022576"/>
    </source>
</evidence>
<dbReference type="GO" id="GO:0008483">
    <property type="term" value="F:transaminase activity"/>
    <property type="evidence" value="ECO:0007669"/>
    <property type="project" value="UniProtKB-KW"/>
</dbReference>
<dbReference type="PANTHER" id="PTHR42885:SF2">
    <property type="entry name" value="HISTIDINOL-PHOSPHATE AMINOTRANSFERASE"/>
    <property type="match status" value="1"/>
</dbReference>
<evidence type="ECO:0000313" key="7">
    <source>
        <dbReference type="EMBL" id="PIU36944.1"/>
    </source>
</evidence>
<evidence type="ECO:0000256" key="1">
    <source>
        <dbReference type="ARBA" id="ARBA00001933"/>
    </source>
</evidence>
<feature type="domain" description="Aminotransferase class I/classII large" evidence="6">
    <location>
        <begin position="38"/>
        <end position="356"/>
    </location>
</feature>
<comment type="cofactor">
    <cofactor evidence="1 5">
        <name>pyridoxal 5'-phosphate</name>
        <dbReference type="ChEBI" id="CHEBI:597326"/>
    </cofactor>
</comment>
<dbReference type="CDD" id="cd00609">
    <property type="entry name" value="AAT_like"/>
    <property type="match status" value="1"/>
</dbReference>
<dbReference type="GO" id="GO:0030170">
    <property type="term" value="F:pyridoxal phosphate binding"/>
    <property type="evidence" value="ECO:0007669"/>
    <property type="project" value="InterPro"/>
</dbReference>